<dbReference type="Proteomes" id="UP001283361">
    <property type="component" value="Unassembled WGS sequence"/>
</dbReference>
<evidence type="ECO:0000256" key="1">
    <source>
        <dbReference type="SAM" id="MobiDB-lite"/>
    </source>
</evidence>
<organism evidence="2 3">
    <name type="scientific">Elysia crispata</name>
    <name type="common">lettuce slug</name>
    <dbReference type="NCBI Taxonomy" id="231223"/>
    <lineage>
        <taxon>Eukaryota</taxon>
        <taxon>Metazoa</taxon>
        <taxon>Spiralia</taxon>
        <taxon>Lophotrochozoa</taxon>
        <taxon>Mollusca</taxon>
        <taxon>Gastropoda</taxon>
        <taxon>Heterobranchia</taxon>
        <taxon>Euthyneura</taxon>
        <taxon>Panpulmonata</taxon>
        <taxon>Sacoglossa</taxon>
        <taxon>Placobranchoidea</taxon>
        <taxon>Plakobranchidae</taxon>
        <taxon>Elysia</taxon>
    </lineage>
</organism>
<feature type="region of interest" description="Disordered" evidence="1">
    <location>
        <begin position="45"/>
        <end position="67"/>
    </location>
</feature>
<accession>A0AAE1AC47</accession>
<name>A0AAE1AC47_9GAST</name>
<comment type="caution">
    <text evidence="2">The sequence shown here is derived from an EMBL/GenBank/DDBJ whole genome shotgun (WGS) entry which is preliminary data.</text>
</comment>
<dbReference type="AlphaFoldDB" id="A0AAE1AC47"/>
<dbReference type="EMBL" id="JAWDGP010002325">
    <property type="protein sequence ID" value="KAK3783942.1"/>
    <property type="molecule type" value="Genomic_DNA"/>
</dbReference>
<evidence type="ECO:0000313" key="3">
    <source>
        <dbReference type="Proteomes" id="UP001283361"/>
    </source>
</evidence>
<gene>
    <name evidence="2" type="ORF">RRG08_049077</name>
</gene>
<sequence>MIKTALITVEHATCSPTGDPLPVIGNTRYSMCSERRKGAMIHDSSLHRAHNAGRRQGAPTSPPFRPT</sequence>
<proteinExistence type="predicted"/>
<protein>
    <submittedName>
        <fullName evidence="2">Uncharacterized protein</fullName>
    </submittedName>
</protein>
<reference evidence="2" key="1">
    <citation type="journal article" date="2023" name="G3 (Bethesda)">
        <title>A reference genome for the long-term kleptoplast-retaining sea slug Elysia crispata morphotype clarki.</title>
        <authorList>
            <person name="Eastman K.E."/>
            <person name="Pendleton A.L."/>
            <person name="Shaikh M.A."/>
            <person name="Suttiyut T."/>
            <person name="Ogas R."/>
            <person name="Tomko P."/>
            <person name="Gavelis G."/>
            <person name="Widhalm J.R."/>
            <person name="Wisecaver J.H."/>
        </authorList>
    </citation>
    <scope>NUCLEOTIDE SEQUENCE</scope>
    <source>
        <strain evidence="2">ECLA1</strain>
    </source>
</reference>
<evidence type="ECO:0000313" key="2">
    <source>
        <dbReference type="EMBL" id="KAK3783942.1"/>
    </source>
</evidence>
<keyword evidence="3" id="KW-1185">Reference proteome</keyword>